<feature type="coiled-coil region" evidence="1">
    <location>
        <begin position="119"/>
        <end position="160"/>
    </location>
</feature>
<protein>
    <submittedName>
        <fullName evidence="3">Diguanylate cyclase</fullName>
    </submittedName>
</protein>
<evidence type="ECO:0000259" key="2">
    <source>
        <dbReference type="PROSITE" id="PS50887"/>
    </source>
</evidence>
<dbReference type="InterPro" id="IPR050469">
    <property type="entry name" value="Diguanylate_Cyclase"/>
</dbReference>
<dbReference type="PANTHER" id="PTHR45138:SF9">
    <property type="entry name" value="DIGUANYLATE CYCLASE DGCM-RELATED"/>
    <property type="match status" value="1"/>
</dbReference>
<comment type="caution">
    <text evidence="3">The sequence shown here is derived from an EMBL/GenBank/DDBJ whole genome shotgun (WGS) entry which is preliminary data.</text>
</comment>
<name>A0A931AP05_9FIRM</name>
<dbReference type="InterPro" id="IPR043128">
    <property type="entry name" value="Rev_trsase/Diguanyl_cyclase"/>
</dbReference>
<dbReference type="GO" id="GO:0052621">
    <property type="term" value="F:diguanylate cyclase activity"/>
    <property type="evidence" value="ECO:0007669"/>
    <property type="project" value="TreeGrafter"/>
</dbReference>
<evidence type="ECO:0000256" key="1">
    <source>
        <dbReference type="SAM" id="Coils"/>
    </source>
</evidence>
<dbReference type="PANTHER" id="PTHR45138">
    <property type="entry name" value="REGULATORY COMPONENTS OF SENSORY TRANSDUCTION SYSTEM"/>
    <property type="match status" value="1"/>
</dbReference>
<dbReference type="SUPFAM" id="SSF55073">
    <property type="entry name" value="Nucleotide cyclase"/>
    <property type="match status" value="1"/>
</dbReference>
<dbReference type="InterPro" id="IPR000160">
    <property type="entry name" value="GGDEF_dom"/>
</dbReference>
<sequence>MIEKIHQNCPHPFDTYLDRLTNNIIIFYDNQQKILEFNQGFKKAVNIPEEKLYNQTLENIFTGNSMELLSFPTKENYNKFNLELDQNITIKKVEKEYICHIFKLENYYCLIGEDTGSEGEEVLNKISKLNNELSSITRELSKKNMKLEKANQRIKELSRKDSLTDLYNRRAFMEYFEKQLAQSQRHQHRLSLIIADIDDFKKINDTYGHSAGDDVLESLGQLLNQETRKEDMAARVGGEEFAILLTKTDTTNACNYAERFRQKLKSIKLESIPETVTLSFGITAIRPDDDLDSLYKRSDEALYKAKEAGKDRIEIIE</sequence>
<keyword evidence="4" id="KW-1185">Reference proteome</keyword>
<dbReference type="NCBIfam" id="TIGR00254">
    <property type="entry name" value="GGDEF"/>
    <property type="match status" value="1"/>
</dbReference>
<dbReference type="EMBL" id="JADPIE010000002">
    <property type="protein sequence ID" value="MBF8436323.1"/>
    <property type="molecule type" value="Genomic_DNA"/>
</dbReference>
<proteinExistence type="predicted"/>
<dbReference type="GO" id="GO:0043709">
    <property type="term" value="P:cell adhesion involved in single-species biofilm formation"/>
    <property type="evidence" value="ECO:0007669"/>
    <property type="project" value="TreeGrafter"/>
</dbReference>
<dbReference type="PROSITE" id="PS50887">
    <property type="entry name" value="GGDEF"/>
    <property type="match status" value="1"/>
</dbReference>
<dbReference type="Proteomes" id="UP000621436">
    <property type="component" value="Unassembled WGS sequence"/>
</dbReference>
<dbReference type="InterPro" id="IPR029787">
    <property type="entry name" value="Nucleotide_cyclase"/>
</dbReference>
<dbReference type="GO" id="GO:1902201">
    <property type="term" value="P:negative regulation of bacterial-type flagellum-dependent cell motility"/>
    <property type="evidence" value="ECO:0007669"/>
    <property type="project" value="TreeGrafter"/>
</dbReference>
<organism evidence="3 4">
    <name type="scientific">Halonatronomonas betaini</name>
    <dbReference type="NCBI Taxonomy" id="2778430"/>
    <lineage>
        <taxon>Bacteria</taxon>
        <taxon>Bacillati</taxon>
        <taxon>Bacillota</taxon>
        <taxon>Clostridia</taxon>
        <taxon>Halanaerobiales</taxon>
        <taxon>Halarsenatibacteraceae</taxon>
        <taxon>Halonatronomonas</taxon>
    </lineage>
</organism>
<feature type="domain" description="GGDEF" evidence="2">
    <location>
        <begin position="188"/>
        <end position="317"/>
    </location>
</feature>
<keyword evidence="1" id="KW-0175">Coiled coil</keyword>
<reference evidence="3" key="1">
    <citation type="submission" date="2020-11" db="EMBL/GenBank/DDBJ databases">
        <title>Halonatronomonas betainensis gen. nov., sp. nov. a novel haloalkaliphilic representative of the family Halanaerobiacae capable of betaine degradation.</title>
        <authorList>
            <person name="Boltyanskaya Y."/>
            <person name="Kevbrin V."/>
            <person name="Detkova E."/>
            <person name="Grouzdev D.S."/>
            <person name="Koziaeva V."/>
            <person name="Zhilina T."/>
        </authorList>
    </citation>
    <scope>NUCLEOTIDE SEQUENCE</scope>
    <source>
        <strain evidence="3">Z-7014</strain>
    </source>
</reference>
<dbReference type="FunFam" id="3.30.70.270:FF:000001">
    <property type="entry name" value="Diguanylate cyclase domain protein"/>
    <property type="match status" value="1"/>
</dbReference>
<dbReference type="Pfam" id="PF00990">
    <property type="entry name" value="GGDEF"/>
    <property type="match status" value="1"/>
</dbReference>
<evidence type="ECO:0000313" key="3">
    <source>
        <dbReference type="EMBL" id="MBF8436323.1"/>
    </source>
</evidence>
<dbReference type="GO" id="GO:0005886">
    <property type="term" value="C:plasma membrane"/>
    <property type="evidence" value="ECO:0007669"/>
    <property type="project" value="TreeGrafter"/>
</dbReference>
<dbReference type="Gene3D" id="3.30.70.270">
    <property type="match status" value="1"/>
</dbReference>
<dbReference type="CDD" id="cd01949">
    <property type="entry name" value="GGDEF"/>
    <property type="match status" value="1"/>
</dbReference>
<dbReference type="AlphaFoldDB" id="A0A931AP05"/>
<evidence type="ECO:0000313" key="4">
    <source>
        <dbReference type="Proteomes" id="UP000621436"/>
    </source>
</evidence>
<accession>A0A931AP05</accession>
<dbReference type="RefSeq" id="WP_270453145.1">
    <property type="nucleotide sequence ID" value="NZ_JADPIE010000002.1"/>
</dbReference>
<dbReference type="SMART" id="SM00267">
    <property type="entry name" value="GGDEF"/>
    <property type="match status" value="1"/>
</dbReference>
<gene>
    <name evidence="3" type="ORF">I0Q91_04460</name>
</gene>